<reference evidence="1 2" key="1">
    <citation type="journal article" date="2022" name="Plant J.">
        <title>Chromosome-level genome of Camellia lanceoleosa provides a valuable resource for understanding genome evolution and self-incompatibility.</title>
        <authorList>
            <person name="Gong W."/>
            <person name="Xiao S."/>
            <person name="Wang L."/>
            <person name="Liao Z."/>
            <person name="Chang Y."/>
            <person name="Mo W."/>
            <person name="Hu G."/>
            <person name="Li W."/>
            <person name="Zhao G."/>
            <person name="Zhu H."/>
            <person name="Hu X."/>
            <person name="Ji K."/>
            <person name="Xiang X."/>
            <person name="Song Q."/>
            <person name="Yuan D."/>
            <person name="Jin S."/>
            <person name="Zhang L."/>
        </authorList>
    </citation>
    <scope>NUCLEOTIDE SEQUENCE [LARGE SCALE GENOMIC DNA]</scope>
    <source>
        <strain evidence="1">SQ_2022a</strain>
    </source>
</reference>
<dbReference type="Proteomes" id="UP001060215">
    <property type="component" value="Chromosome 14"/>
</dbReference>
<keyword evidence="2" id="KW-1185">Reference proteome</keyword>
<organism evidence="1 2">
    <name type="scientific">Camellia lanceoleosa</name>
    <dbReference type="NCBI Taxonomy" id="1840588"/>
    <lineage>
        <taxon>Eukaryota</taxon>
        <taxon>Viridiplantae</taxon>
        <taxon>Streptophyta</taxon>
        <taxon>Embryophyta</taxon>
        <taxon>Tracheophyta</taxon>
        <taxon>Spermatophyta</taxon>
        <taxon>Magnoliopsida</taxon>
        <taxon>eudicotyledons</taxon>
        <taxon>Gunneridae</taxon>
        <taxon>Pentapetalae</taxon>
        <taxon>asterids</taxon>
        <taxon>Ericales</taxon>
        <taxon>Theaceae</taxon>
        <taxon>Camellia</taxon>
    </lineage>
</organism>
<sequence length="420" mass="48126">MGFVANGVDTPQGFQGGHKRILVATDPGCMMCCSDVSFNVLYDLLLDPISMTGITFQLDEEMAADDNEREALQEIINNTKLSEGYLTLAQFVSLYYYIAMCFIYLTLYGMMVVALTPNIQIASIAMSFLPHSRTYSPVSTSLGRFRLGDKMNQIDIPKIGNMRVKDYFKRNLGYDYDFLIAVVHLGWVLLLLCLCLCDQGLELPKEIRNLRTRETLVYKGKLNAFESLELSRLVINQNNKNLLENWLAEDKLECSEELGDLVKVRFTVLEDCNPLVDEKFKKVIKENYYTRNKFDCQLTSEQEPLSYRNPRITLPPPEYASPIMGVIPPLTSKYRYHEEAPSEYVRGLMYYRKALELQAFLYMAKNEAYIDEVEEPSKDASKKVNHKVYYSELVKVALPKFANSSEAVQNLDQVKTKALF</sequence>
<proteinExistence type="predicted"/>
<name>A0ACC0FIF8_9ERIC</name>
<protein>
    <submittedName>
        <fullName evidence="1">ABC transporter G family member 34</fullName>
    </submittedName>
</protein>
<accession>A0ACC0FIF8</accession>
<evidence type="ECO:0000313" key="1">
    <source>
        <dbReference type="EMBL" id="KAI7988043.1"/>
    </source>
</evidence>
<dbReference type="EMBL" id="CM045771">
    <property type="protein sequence ID" value="KAI7988043.1"/>
    <property type="molecule type" value="Genomic_DNA"/>
</dbReference>
<gene>
    <name evidence="1" type="ORF">LOK49_LG13G00385</name>
</gene>
<comment type="caution">
    <text evidence="1">The sequence shown here is derived from an EMBL/GenBank/DDBJ whole genome shotgun (WGS) entry which is preliminary data.</text>
</comment>
<evidence type="ECO:0000313" key="2">
    <source>
        <dbReference type="Proteomes" id="UP001060215"/>
    </source>
</evidence>